<keyword evidence="2" id="KW-1185">Reference proteome</keyword>
<dbReference type="SUPFAM" id="SSF52540">
    <property type="entry name" value="P-loop containing nucleoside triphosphate hydrolases"/>
    <property type="match status" value="1"/>
</dbReference>
<reference evidence="1 2" key="1">
    <citation type="submission" date="2023-02" db="EMBL/GenBank/DDBJ databases">
        <title>Evolution of Hrp T3SS in non-pathogenic Pseudomonas fluorescens.</title>
        <authorList>
            <person name="Liao K."/>
            <person name="Wei H."/>
            <person name="Gu Y."/>
        </authorList>
    </citation>
    <scope>NUCLEOTIDE SEQUENCE [LARGE SCALE GENOMIC DNA]</scope>
    <source>
        <strain evidence="1 2">FP607</strain>
    </source>
</reference>
<proteinExistence type="predicted"/>
<organism evidence="1 2">
    <name type="scientific">Pseudomonas wuhanensis</name>
    <dbReference type="NCBI Taxonomy" id="2954098"/>
    <lineage>
        <taxon>Bacteria</taxon>
        <taxon>Pseudomonadati</taxon>
        <taxon>Pseudomonadota</taxon>
        <taxon>Gammaproteobacteria</taxon>
        <taxon>Pseudomonadales</taxon>
        <taxon>Pseudomonadaceae</taxon>
        <taxon>Pseudomonas</taxon>
    </lineage>
</organism>
<dbReference type="RefSeq" id="WP_305425101.1">
    <property type="nucleotide sequence ID" value="NZ_CP117430.1"/>
</dbReference>
<evidence type="ECO:0000313" key="2">
    <source>
        <dbReference type="Proteomes" id="UP001230768"/>
    </source>
</evidence>
<evidence type="ECO:0008006" key="3">
    <source>
        <dbReference type="Google" id="ProtNLM"/>
    </source>
</evidence>
<evidence type="ECO:0000313" key="1">
    <source>
        <dbReference type="EMBL" id="WLI19317.1"/>
    </source>
</evidence>
<dbReference type="Proteomes" id="UP001230768">
    <property type="component" value="Chromosome"/>
</dbReference>
<accession>A0ABY9GU30</accession>
<name>A0ABY9GU30_9PSED</name>
<gene>
    <name evidence="1" type="ORF">PSH88_04520</name>
</gene>
<dbReference type="InterPro" id="IPR027417">
    <property type="entry name" value="P-loop_NTPase"/>
</dbReference>
<protein>
    <recommendedName>
        <fullName evidence="3">AAA+ ATPase domain-containing protein</fullName>
    </recommendedName>
</protein>
<dbReference type="EMBL" id="CP117430">
    <property type="protein sequence ID" value="WLI19317.1"/>
    <property type="molecule type" value="Genomic_DNA"/>
</dbReference>
<sequence length="408" mass="44961">MSANMASASLVDTLRAIYIPSESACGLIGELLEIALRHSTGSYPSNDAYLRGIYSGEYSDVFPLCLSGVAGVGKSQLIKALRRLMPVDGSFDPGPGVSDMAFTSMWEINVKDKKGIIPMLTKFLPPEKQGENRRKTVDQVMAYCRKKAFREGVSLLVADEFQFYTSGDASAKLAEALLNLSTLGVPMLYVANYSMLQKLLGRPQQDRQRLMVNPRLLLPDLLGDDSWREYVEECVRVSSGAINIEIDAFCETLHVYTAGIKRLCILLLGIAYKHSRARGAVHIGLHDLKSAYQSTEYAVNKVDVEIICRQNITGKSGRADLWCPLALPQSTALAFTASSEKKRDEVVSEQLVRSSLTLKEKNAVKALEGSHVKKSVNSGDVIKLREPRKAPTVESLTASLQRLIERDK</sequence>